<dbReference type="EMBL" id="BMAC01000001">
    <property type="protein sequence ID" value="GFP78731.1"/>
    <property type="molecule type" value="Genomic_DNA"/>
</dbReference>
<evidence type="ECO:0000313" key="2">
    <source>
        <dbReference type="Proteomes" id="UP000653305"/>
    </source>
</evidence>
<evidence type="ECO:0000313" key="1">
    <source>
        <dbReference type="EMBL" id="GFP78731.1"/>
    </source>
</evidence>
<keyword evidence="2" id="KW-1185">Reference proteome</keyword>
<reference evidence="1" key="1">
    <citation type="submission" date="2020-07" db="EMBL/GenBank/DDBJ databases">
        <title>Ethylene signaling mediates host invasion by parasitic plants.</title>
        <authorList>
            <person name="Yoshida S."/>
        </authorList>
    </citation>
    <scope>NUCLEOTIDE SEQUENCE</scope>
    <source>
        <strain evidence="1">Okayama</strain>
    </source>
</reference>
<dbReference type="OrthoDB" id="8068875at2759"/>
<dbReference type="Proteomes" id="UP000653305">
    <property type="component" value="Unassembled WGS sequence"/>
</dbReference>
<accession>A0A830B9R1</accession>
<protein>
    <submittedName>
        <fullName evidence="1">Rcc1 and btb domain-containing protein 2</fullName>
    </submittedName>
</protein>
<gene>
    <name evidence="1" type="ORF">PHJA_000016700</name>
</gene>
<name>A0A830B9R1_9LAMI</name>
<feature type="non-terminal residue" evidence="1">
    <location>
        <position position="1"/>
    </location>
</feature>
<dbReference type="AlphaFoldDB" id="A0A830B9R1"/>
<organism evidence="1 2">
    <name type="scientific">Phtheirospermum japonicum</name>
    <dbReference type="NCBI Taxonomy" id="374723"/>
    <lineage>
        <taxon>Eukaryota</taxon>
        <taxon>Viridiplantae</taxon>
        <taxon>Streptophyta</taxon>
        <taxon>Embryophyta</taxon>
        <taxon>Tracheophyta</taxon>
        <taxon>Spermatophyta</taxon>
        <taxon>Magnoliopsida</taxon>
        <taxon>eudicotyledons</taxon>
        <taxon>Gunneridae</taxon>
        <taxon>Pentapetalae</taxon>
        <taxon>asterids</taxon>
        <taxon>lamiids</taxon>
        <taxon>Lamiales</taxon>
        <taxon>Orobanchaceae</taxon>
        <taxon>Orobanchaceae incertae sedis</taxon>
        <taxon>Phtheirospermum</taxon>
    </lineage>
</organism>
<sequence length="63" mass="6619">SKGRFRFACVDTSLPTISIASGLGHSLAICKNTSSEDETSVVTWDGTRALNLGETGLRIFGSS</sequence>
<proteinExistence type="predicted"/>
<comment type="caution">
    <text evidence="1">The sequence shown here is derived from an EMBL/GenBank/DDBJ whole genome shotgun (WGS) entry which is preliminary data.</text>
</comment>